<dbReference type="Proteomes" id="UP000886881">
    <property type="component" value="Unassembled WGS sequence"/>
</dbReference>
<keyword evidence="4" id="KW-0472">Membrane</keyword>
<reference evidence="10" key="1">
    <citation type="submission" date="2020-10" db="EMBL/GenBank/DDBJ databases">
        <authorList>
            <person name="Gilroy R."/>
        </authorList>
    </citation>
    <scope>NUCLEOTIDE SEQUENCE</scope>
    <source>
        <strain evidence="10">ChiHecec2B26-709</strain>
    </source>
</reference>
<name>A0A9D1KIR2_9BACT</name>
<evidence type="ECO:0000256" key="6">
    <source>
        <dbReference type="SAM" id="MobiDB-lite"/>
    </source>
</evidence>
<evidence type="ECO:0000313" key="10">
    <source>
        <dbReference type="EMBL" id="HIT47020.1"/>
    </source>
</evidence>
<evidence type="ECO:0000256" key="3">
    <source>
        <dbReference type="ARBA" id="ARBA00022729"/>
    </source>
</evidence>
<evidence type="ECO:0000259" key="9">
    <source>
        <dbReference type="Pfam" id="PF14322"/>
    </source>
</evidence>
<dbReference type="AlphaFoldDB" id="A0A9D1KIR2"/>
<evidence type="ECO:0000256" key="5">
    <source>
        <dbReference type="ARBA" id="ARBA00023237"/>
    </source>
</evidence>
<dbReference type="InterPro" id="IPR012944">
    <property type="entry name" value="SusD_RagB_dom"/>
</dbReference>
<dbReference type="GO" id="GO:0009279">
    <property type="term" value="C:cell outer membrane"/>
    <property type="evidence" value="ECO:0007669"/>
    <property type="project" value="UniProtKB-SubCell"/>
</dbReference>
<dbReference type="EMBL" id="DVLC01000077">
    <property type="protein sequence ID" value="HIT47020.1"/>
    <property type="molecule type" value="Genomic_DNA"/>
</dbReference>
<evidence type="ECO:0000256" key="4">
    <source>
        <dbReference type="ARBA" id="ARBA00023136"/>
    </source>
</evidence>
<dbReference type="Gene3D" id="1.25.40.390">
    <property type="match status" value="1"/>
</dbReference>
<comment type="similarity">
    <text evidence="2">Belongs to the SusD family.</text>
</comment>
<comment type="subcellular location">
    <subcellularLocation>
        <location evidence="1">Cell outer membrane</location>
    </subcellularLocation>
</comment>
<feature type="signal peptide" evidence="7">
    <location>
        <begin position="1"/>
        <end position="20"/>
    </location>
</feature>
<evidence type="ECO:0000313" key="11">
    <source>
        <dbReference type="Proteomes" id="UP000886881"/>
    </source>
</evidence>
<evidence type="ECO:0000259" key="8">
    <source>
        <dbReference type="Pfam" id="PF07980"/>
    </source>
</evidence>
<evidence type="ECO:0000256" key="1">
    <source>
        <dbReference type="ARBA" id="ARBA00004442"/>
    </source>
</evidence>
<dbReference type="InterPro" id="IPR033985">
    <property type="entry name" value="SusD-like_N"/>
</dbReference>
<accession>A0A9D1KIR2</accession>
<dbReference type="InterPro" id="IPR011990">
    <property type="entry name" value="TPR-like_helical_dom_sf"/>
</dbReference>
<feature type="chain" id="PRO_5038693101" evidence="7">
    <location>
        <begin position="21"/>
        <end position="646"/>
    </location>
</feature>
<organism evidence="10 11">
    <name type="scientific">Candidatus Cryptobacteroides merdipullorum</name>
    <dbReference type="NCBI Taxonomy" id="2840771"/>
    <lineage>
        <taxon>Bacteria</taxon>
        <taxon>Pseudomonadati</taxon>
        <taxon>Bacteroidota</taxon>
        <taxon>Bacteroidia</taxon>
        <taxon>Bacteroidales</taxon>
        <taxon>Candidatus Cryptobacteroides</taxon>
    </lineage>
</organism>
<comment type="caution">
    <text evidence="10">The sequence shown here is derived from an EMBL/GenBank/DDBJ whole genome shotgun (WGS) entry which is preliminary data.</text>
</comment>
<dbReference type="SUPFAM" id="SSF48452">
    <property type="entry name" value="TPR-like"/>
    <property type="match status" value="1"/>
</dbReference>
<feature type="domain" description="SusD-like N-terminal" evidence="9">
    <location>
        <begin position="105"/>
        <end position="200"/>
    </location>
</feature>
<dbReference type="PROSITE" id="PS51257">
    <property type="entry name" value="PROKAR_LIPOPROTEIN"/>
    <property type="match status" value="1"/>
</dbReference>
<dbReference type="Pfam" id="PF14322">
    <property type="entry name" value="SusD-like_3"/>
    <property type="match status" value="1"/>
</dbReference>
<feature type="domain" description="RagB/SusD" evidence="8">
    <location>
        <begin position="371"/>
        <end position="646"/>
    </location>
</feature>
<sequence>MKTISKILIGAAMLAGLAMTSCDLNTVSDSNRDESTLFADPTLTEYQLFSVYEVFGHTNSHRGRYLPWYGYNTDIEWYISNTRDDKSDIVRYDQISTNSQLNVVDGPYNELFSGIERVNLAIRGIRRYGSPENRSEMAALLGEALTLRAVLYTELLKAYGEVPARFEPVTPETIYLNKADRDVIYKQLLADLEEAFNYMSYSDTPGTDRIGLAFAKGLYARIALMASGYAQRPDKGTVGTGNPGTVRLTDDPELTKQALYPKALEALKDVINNSGLRLEPDYEQLWKDVNNMDLTGGKEIMWVIPFSNSRGRWNYTFAIRNNGYTTWSPTTSNRGGQAGPVPYVYYWYGVNDTRRDVSCVNYEWEDRGQGTMPYPAGMANWYFGKYRLEWMTTHPYSGGNDDGVKPVYMRYADVLLMAAEIANSSGDNGELTRDEDYAKSCLRTVLRRAYTGNESEADAIVDALSGEEQIFAEIKKQRALEFVGEFLRKADLIRWNCLKESIDGASDELQKMRAHSTGPVTGFDYSQLSTYMWYRHGTADGIPTIEMYGMRPGDSFVDDKTPPAGDGWQPYVNTEGESSKYLYDLTTNDEGKTSGTFYSSDTGTDKAQKGDGGGFYEKDPNLQQWWPIPATTITNSQGSLKNDYGY</sequence>
<feature type="region of interest" description="Disordered" evidence="6">
    <location>
        <begin position="593"/>
        <end position="620"/>
    </location>
</feature>
<evidence type="ECO:0000256" key="7">
    <source>
        <dbReference type="SAM" id="SignalP"/>
    </source>
</evidence>
<proteinExistence type="inferred from homology"/>
<feature type="compositionally biased region" description="Polar residues" evidence="6">
    <location>
        <begin position="593"/>
        <end position="602"/>
    </location>
</feature>
<reference evidence="10" key="2">
    <citation type="journal article" date="2021" name="PeerJ">
        <title>Extensive microbial diversity within the chicken gut microbiome revealed by metagenomics and culture.</title>
        <authorList>
            <person name="Gilroy R."/>
            <person name="Ravi A."/>
            <person name="Getino M."/>
            <person name="Pursley I."/>
            <person name="Horton D.L."/>
            <person name="Alikhan N.F."/>
            <person name="Baker D."/>
            <person name="Gharbi K."/>
            <person name="Hall N."/>
            <person name="Watson M."/>
            <person name="Adriaenssens E.M."/>
            <person name="Foster-Nyarko E."/>
            <person name="Jarju S."/>
            <person name="Secka A."/>
            <person name="Antonio M."/>
            <person name="Oren A."/>
            <person name="Chaudhuri R.R."/>
            <person name="La Ragione R."/>
            <person name="Hildebrand F."/>
            <person name="Pallen M.J."/>
        </authorList>
    </citation>
    <scope>NUCLEOTIDE SEQUENCE</scope>
    <source>
        <strain evidence="10">ChiHecec2B26-709</strain>
    </source>
</reference>
<keyword evidence="5" id="KW-0998">Cell outer membrane</keyword>
<gene>
    <name evidence="10" type="ORF">IAC35_04085</name>
</gene>
<evidence type="ECO:0000256" key="2">
    <source>
        <dbReference type="ARBA" id="ARBA00006275"/>
    </source>
</evidence>
<keyword evidence="3 7" id="KW-0732">Signal</keyword>
<protein>
    <submittedName>
        <fullName evidence="10">RagB/SusD family nutrient uptake outer membrane protein</fullName>
    </submittedName>
</protein>
<dbReference type="Pfam" id="PF07980">
    <property type="entry name" value="SusD_RagB"/>
    <property type="match status" value="1"/>
</dbReference>